<comment type="similarity">
    <text evidence="4">Belongs to the cyclic nucleotide phosphodiesterase class-III family.</text>
</comment>
<feature type="domain" description="Calcineurin-like phosphoesterase" evidence="5">
    <location>
        <begin position="13"/>
        <end position="208"/>
    </location>
</feature>
<reference evidence="6 7" key="1">
    <citation type="submission" date="2016-09" db="EMBL/GenBank/DDBJ databases">
        <title>Complete genome sequence of microbes from the polar regions.</title>
        <authorList>
            <person name="Liao L."/>
            <person name="Chen B."/>
        </authorList>
    </citation>
    <scope>NUCLEOTIDE SEQUENCE [LARGE SCALE GENOMIC DNA]</scope>
    <source>
        <strain evidence="6 7">ZS314</strain>
    </source>
</reference>
<dbReference type="InterPro" id="IPR029052">
    <property type="entry name" value="Metallo-depent_PP-like"/>
</dbReference>
<dbReference type="SUPFAM" id="SSF56300">
    <property type="entry name" value="Metallo-dependent phosphatases"/>
    <property type="match status" value="1"/>
</dbReference>
<dbReference type="InterPro" id="IPR004843">
    <property type="entry name" value="Calcineurin-like_PHP"/>
</dbReference>
<dbReference type="InterPro" id="IPR050884">
    <property type="entry name" value="CNP_phosphodiesterase-III"/>
</dbReference>
<gene>
    <name evidence="6" type="ORF">BHD05_14380</name>
</gene>
<dbReference type="InterPro" id="IPR026575">
    <property type="entry name" value="GpdQ/CpdA-like"/>
</dbReference>
<dbReference type="OrthoDB" id="5241795at2"/>
<organism evidence="6 7">
    <name type="scientific">Marisediminicola antarctica</name>
    <dbReference type="NCBI Taxonomy" id="674079"/>
    <lineage>
        <taxon>Bacteria</taxon>
        <taxon>Bacillati</taxon>
        <taxon>Actinomycetota</taxon>
        <taxon>Actinomycetes</taxon>
        <taxon>Micrococcales</taxon>
        <taxon>Microbacteriaceae</taxon>
        <taxon>Marisediminicola</taxon>
    </lineage>
</organism>
<evidence type="ECO:0000256" key="1">
    <source>
        <dbReference type="ARBA" id="ARBA00022723"/>
    </source>
</evidence>
<dbReference type="Proteomes" id="UP000464507">
    <property type="component" value="Chromosome"/>
</dbReference>
<dbReference type="Gene3D" id="3.60.21.10">
    <property type="match status" value="1"/>
</dbReference>
<keyword evidence="7" id="KW-1185">Reference proteome</keyword>
<accession>A0A7L5AJX3</accession>
<proteinExistence type="inferred from homology"/>
<dbReference type="RefSeq" id="WP_161887053.1">
    <property type="nucleotide sequence ID" value="NZ_CP017146.1"/>
</dbReference>
<evidence type="ECO:0000313" key="7">
    <source>
        <dbReference type="Proteomes" id="UP000464507"/>
    </source>
</evidence>
<name>A0A7L5AJX3_9MICO</name>
<evidence type="ECO:0000256" key="3">
    <source>
        <dbReference type="ARBA" id="ARBA00023004"/>
    </source>
</evidence>
<dbReference type="PANTHER" id="PTHR42988:SF2">
    <property type="entry name" value="CYCLIC NUCLEOTIDE PHOSPHODIESTERASE CBUA0032-RELATED"/>
    <property type="match status" value="1"/>
</dbReference>
<protein>
    <submittedName>
        <fullName evidence="6">Phosphodiesterase</fullName>
    </submittedName>
</protein>
<keyword evidence="2" id="KW-0378">Hydrolase</keyword>
<dbReference type="KEGG" id="mant:BHD05_14380"/>
<dbReference type="AlphaFoldDB" id="A0A7L5AJX3"/>
<evidence type="ECO:0000259" key="5">
    <source>
        <dbReference type="Pfam" id="PF00149"/>
    </source>
</evidence>
<dbReference type="GO" id="GO:0046872">
    <property type="term" value="F:metal ion binding"/>
    <property type="evidence" value="ECO:0007669"/>
    <property type="project" value="UniProtKB-KW"/>
</dbReference>
<dbReference type="EMBL" id="CP017146">
    <property type="protein sequence ID" value="QHO70657.1"/>
    <property type="molecule type" value="Genomic_DNA"/>
</dbReference>
<evidence type="ECO:0000256" key="2">
    <source>
        <dbReference type="ARBA" id="ARBA00022801"/>
    </source>
</evidence>
<dbReference type="Pfam" id="PF00149">
    <property type="entry name" value="Metallophos"/>
    <property type="match status" value="1"/>
</dbReference>
<sequence length="307" mass="33331">MIQLGQHPPPVHTIAHISDTHFLAGGALLYGSVETEENLRQALGQLERSGIRPEALVFTGDLADLGEPDAYQRLRAIVEPAAARLGAEVVWVMGNHDERLQYSSGLFDIEATEAPQDRVYDIGGLRIISLDTTVPGFHHGQLTDGQLDWLADVLKVPAPHGTLIALHHPPVPTPLLWAMEMLELEAQDRFAAVVAGTDVRAILGGHLHFSTHSTVAGVPVSVAAATCYTLALTEKDRLLSGIDSGQSFNIVHVYEDRVVHSIVPVGDTTEITGFSAEHRAVIEAMTPEQRRQMFSNKKSRFNLGEGV</sequence>
<dbReference type="CDD" id="cd07402">
    <property type="entry name" value="MPP_GpdQ"/>
    <property type="match status" value="1"/>
</dbReference>
<evidence type="ECO:0000256" key="4">
    <source>
        <dbReference type="ARBA" id="ARBA00025742"/>
    </source>
</evidence>
<keyword evidence="1" id="KW-0479">Metal-binding</keyword>
<evidence type="ECO:0000313" key="6">
    <source>
        <dbReference type="EMBL" id="QHO70657.1"/>
    </source>
</evidence>
<keyword evidence="3" id="KW-0408">Iron</keyword>
<dbReference type="GO" id="GO:0004112">
    <property type="term" value="F:cyclic-nucleotide phosphodiesterase activity"/>
    <property type="evidence" value="ECO:0007669"/>
    <property type="project" value="InterPro"/>
</dbReference>
<dbReference type="PANTHER" id="PTHR42988">
    <property type="entry name" value="PHOSPHOHYDROLASE"/>
    <property type="match status" value="1"/>
</dbReference>